<dbReference type="RefSeq" id="WP_092469972.1">
    <property type="nucleotide sequence ID" value="NZ_FNCZ01000009.1"/>
</dbReference>
<feature type="transmembrane region" description="Helical" evidence="1">
    <location>
        <begin position="21"/>
        <end position="39"/>
    </location>
</feature>
<feature type="transmembrane region" description="Helical" evidence="1">
    <location>
        <begin position="85"/>
        <end position="106"/>
    </location>
</feature>
<dbReference type="STRING" id="262004.SAMN04489796_1093"/>
<dbReference type="EMBL" id="FNCZ01000009">
    <property type="protein sequence ID" value="SDI27363.1"/>
    <property type="molecule type" value="Genomic_DNA"/>
</dbReference>
<keyword evidence="1" id="KW-0812">Transmembrane</keyword>
<dbReference type="Pfam" id="PF02517">
    <property type="entry name" value="Rce1-like"/>
    <property type="match status" value="1"/>
</dbReference>
<keyword evidence="4" id="KW-1185">Reference proteome</keyword>
<keyword evidence="1" id="KW-1133">Transmembrane helix</keyword>
<protein>
    <submittedName>
        <fullName evidence="3">CAAX protease self-immunity</fullName>
    </submittedName>
</protein>
<evidence type="ECO:0000313" key="4">
    <source>
        <dbReference type="Proteomes" id="UP000199492"/>
    </source>
</evidence>
<feature type="transmembrane region" description="Helical" evidence="1">
    <location>
        <begin position="45"/>
        <end position="64"/>
    </location>
</feature>
<feature type="transmembrane region" description="Helical" evidence="1">
    <location>
        <begin position="166"/>
        <end position="185"/>
    </location>
</feature>
<keyword evidence="3" id="KW-0378">Hydrolase</keyword>
<dbReference type="OrthoDB" id="9807747at2"/>
<dbReference type="InterPro" id="IPR052710">
    <property type="entry name" value="CAAX_protease"/>
</dbReference>
<dbReference type="PANTHER" id="PTHR36435:SF1">
    <property type="entry name" value="CAAX AMINO TERMINAL PROTEASE FAMILY PROTEIN"/>
    <property type="match status" value="1"/>
</dbReference>
<reference evidence="4" key="1">
    <citation type="submission" date="2016-10" db="EMBL/GenBank/DDBJ databases">
        <authorList>
            <person name="Varghese N."/>
            <person name="Submissions S."/>
        </authorList>
    </citation>
    <scope>NUCLEOTIDE SEQUENCE [LARGE SCALE GENOMIC DNA]</scope>
    <source>
        <strain evidence="4">DSM 15363</strain>
    </source>
</reference>
<keyword evidence="1" id="KW-0472">Membrane</keyword>
<evidence type="ECO:0000256" key="1">
    <source>
        <dbReference type="SAM" id="Phobius"/>
    </source>
</evidence>
<proteinExistence type="predicted"/>
<accession>A0A1G8J8G7</accession>
<feature type="domain" description="CAAX prenyl protease 2/Lysostaphin resistance protein A-like" evidence="2">
    <location>
        <begin position="134"/>
        <end position="231"/>
    </location>
</feature>
<feature type="transmembrane region" description="Helical" evidence="1">
    <location>
        <begin position="197"/>
        <end position="214"/>
    </location>
</feature>
<dbReference type="InterPro" id="IPR003675">
    <property type="entry name" value="Rce1/LyrA-like_dom"/>
</dbReference>
<dbReference type="Proteomes" id="UP000199492">
    <property type="component" value="Unassembled WGS sequence"/>
</dbReference>
<dbReference type="PANTHER" id="PTHR36435">
    <property type="entry name" value="SLR1288 PROTEIN"/>
    <property type="match status" value="1"/>
</dbReference>
<dbReference type="GO" id="GO:0006508">
    <property type="term" value="P:proteolysis"/>
    <property type="evidence" value="ECO:0007669"/>
    <property type="project" value="UniProtKB-KW"/>
</dbReference>
<organism evidence="3 4">
    <name type="scientific">Winogradskyella thalassocola</name>
    <dbReference type="NCBI Taxonomy" id="262004"/>
    <lineage>
        <taxon>Bacteria</taxon>
        <taxon>Pseudomonadati</taxon>
        <taxon>Bacteroidota</taxon>
        <taxon>Flavobacteriia</taxon>
        <taxon>Flavobacteriales</taxon>
        <taxon>Flavobacteriaceae</taxon>
        <taxon>Winogradskyella</taxon>
    </lineage>
</organism>
<evidence type="ECO:0000313" key="3">
    <source>
        <dbReference type="EMBL" id="SDI27363.1"/>
    </source>
</evidence>
<dbReference type="GO" id="GO:0080120">
    <property type="term" value="P:CAAX-box protein maturation"/>
    <property type="evidence" value="ECO:0007669"/>
    <property type="project" value="UniProtKB-ARBA"/>
</dbReference>
<keyword evidence="3" id="KW-0645">Protease</keyword>
<evidence type="ECO:0000259" key="2">
    <source>
        <dbReference type="Pfam" id="PF02517"/>
    </source>
</evidence>
<gene>
    <name evidence="3" type="ORF">SAMN04489796_1093</name>
</gene>
<name>A0A1G8J8G7_9FLAO</name>
<dbReference type="GO" id="GO:0004175">
    <property type="term" value="F:endopeptidase activity"/>
    <property type="evidence" value="ECO:0007669"/>
    <property type="project" value="UniProtKB-ARBA"/>
</dbReference>
<dbReference type="AlphaFoldDB" id="A0A1G8J8G7"/>
<sequence>MKAEQKQISNDLTKPINHKGFLFDLIIYISVMFLIREIYFPSVGFIINGLFWSLTTLIIATWRMKVRNVSWKDLGLRKPESFKKTLFVTIGILIAIVLSIMAFEMIKDYLPFSLEQKNYSENSASKFGNLKGNWLLFFTIMPAVLLESMLEELLDRGFLINWFEKLFSQTTIATILAVILQALIFGFRHSYDLSDRSIRVGLIGLIMGIAYVKFGRNLWPLIIAHCVLNTMSMVDRV</sequence>